<gene>
    <name evidence="4" type="primary">Dsim\GD24774</name>
    <name evidence="4" type="ORF">Dsim_GD24774</name>
</gene>
<evidence type="ECO:0000313" key="5">
    <source>
        <dbReference type="Proteomes" id="UP000000304"/>
    </source>
</evidence>
<dbReference type="PROSITE" id="PS51939">
    <property type="entry name" value="XRRM"/>
    <property type="match status" value="1"/>
</dbReference>
<dbReference type="EMBL" id="CH983714">
    <property type="protein sequence ID" value="EDX16518.1"/>
    <property type="molecule type" value="Genomic_DNA"/>
</dbReference>
<dbReference type="GO" id="GO:0120259">
    <property type="term" value="C:7SK snRNP"/>
    <property type="evidence" value="ECO:0007669"/>
    <property type="project" value="EnsemblMetazoa"/>
</dbReference>
<dbReference type="GO" id="GO:0097322">
    <property type="term" value="F:7SK snRNA binding"/>
    <property type="evidence" value="ECO:0007669"/>
    <property type="project" value="EnsemblMetazoa"/>
</dbReference>
<dbReference type="Gene3D" id="3.30.70.330">
    <property type="match status" value="1"/>
</dbReference>
<protein>
    <submittedName>
        <fullName evidence="4">GD24774</fullName>
    </submittedName>
</protein>
<proteinExistence type="predicted"/>
<dbReference type="Pfam" id="PF08777">
    <property type="entry name" value="RRM_3"/>
    <property type="match status" value="1"/>
</dbReference>
<evidence type="ECO:0000256" key="1">
    <source>
        <dbReference type="ARBA" id="ARBA00022884"/>
    </source>
</evidence>
<dbReference type="Proteomes" id="UP000000304">
    <property type="component" value="Unassembled WGS sequence"/>
</dbReference>
<name>B4NU71_DROSI</name>
<accession>B4NU71</accession>
<dbReference type="AlphaFoldDB" id="B4NU71"/>
<dbReference type="Bgee" id="FBgn0196095">
    <property type="expression patterns" value="Expressed in female reproductive system and 3 other cell types or tissues"/>
</dbReference>
<dbReference type="InterPro" id="IPR014886">
    <property type="entry name" value="La_xRRM"/>
</dbReference>
<evidence type="ECO:0000256" key="2">
    <source>
        <dbReference type="PROSITE-ProRule" id="PRU01288"/>
    </source>
</evidence>
<keyword evidence="1 2" id="KW-0694">RNA-binding</keyword>
<dbReference type="OrthoDB" id="439993at2759"/>
<reference evidence="4 5" key="1">
    <citation type="journal article" date="2007" name="Nature">
        <title>Evolution of genes and genomes on the Drosophila phylogeny.</title>
        <authorList>
            <consortium name="Drosophila 12 Genomes Consortium"/>
            <person name="Clark A.G."/>
            <person name="Eisen M.B."/>
            <person name="Smith D.R."/>
            <person name="Bergman C.M."/>
            <person name="Oliver B."/>
            <person name="Markow T.A."/>
            <person name="Kaufman T.C."/>
            <person name="Kellis M."/>
            <person name="Gelbart W."/>
            <person name="Iyer V.N."/>
            <person name="Pollard D.A."/>
            <person name="Sackton T.B."/>
            <person name="Larracuente A.M."/>
            <person name="Singh N.D."/>
            <person name="Abad J.P."/>
            <person name="Abt D.N."/>
            <person name="Adryan B."/>
            <person name="Aguade M."/>
            <person name="Akashi H."/>
            <person name="Anderson W.W."/>
            <person name="Aquadro C.F."/>
            <person name="Ardell D.H."/>
            <person name="Arguello R."/>
            <person name="Artieri C.G."/>
            <person name="Barbash D.A."/>
            <person name="Barker D."/>
            <person name="Barsanti P."/>
            <person name="Batterham P."/>
            <person name="Batzoglou S."/>
            <person name="Begun D."/>
            <person name="Bhutkar A."/>
            <person name="Blanco E."/>
            <person name="Bosak S.A."/>
            <person name="Bradley R.K."/>
            <person name="Brand A.D."/>
            <person name="Brent M.R."/>
            <person name="Brooks A.N."/>
            <person name="Brown R.H."/>
            <person name="Butlin R.K."/>
            <person name="Caggese C."/>
            <person name="Calvi B.R."/>
            <person name="Bernardo de Carvalho A."/>
            <person name="Caspi A."/>
            <person name="Castrezana S."/>
            <person name="Celniker S.E."/>
            <person name="Chang J.L."/>
            <person name="Chapple C."/>
            <person name="Chatterji S."/>
            <person name="Chinwalla A."/>
            <person name="Civetta A."/>
            <person name="Clifton S.W."/>
            <person name="Comeron J.M."/>
            <person name="Costello J.C."/>
            <person name="Coyne J.A."/>
            <person name="Daub J."/>
            <person name="David R.G."/>
            <person name="Delcher A.L."/>
            <person name="Delehaunty K."/>
            <person name="Do C.B."/>
            <person name="Ebling H."/>
            <person name="Edwards K."/>
            <person name="Eickbush T."/>
            <person name="Evans J.D."/>
            <person name="Filipski A."/>
            <person name="Findeiss S."/>
            <person name="Freyhult E."/>
            <person name="Fulton L."/>
            <person name="Fulton R."/>
            <person name="Garcia A.C."/>
            <person name="Gardiner A."/>
            <person name="Garfield D.A."/>
            <person name="Garvin B.E."/>
            <person name="Gibson G."/>
            <person name="Gilbert D."/>
            <person name="Gnerre S."/>
            <person name="Godfrey J."/>
            <person name="Good R."/>
            <person name="Gotea V."/>
            <person name="Gravely B."/>
            <person name="Greenberg A.J."/>
            <person name="Griffiths-Jones S."/>
            <person name="Gross S."/>
            <person name="Guigo R."/>
            <person name="Gustafson E.A."/>
            <person name="Haerty W."/>
            <person name="Hahn M.W."/>
            <person name="Halligan D.L."/>
            <person name="Halpern A.L."/>
            <person name="Halter G.M."/>
            <person name="Han M.V."/>
            <person name="Heger A."/>
            <person name="Hillier L."/>
            <person name="Hinrichs A.S."/>
            <person name="Holmes I."/>
            <person name="Hoskins R.A."/>
            <person name="Hubisz M.J."/>
            <person name="Hultmark D."/>
            <person name="Huntley M.A."/>
            <person name="Jaffe D.B."/>
            <person name="Jagadeeshan S."/>
            <person name="Jeck W.R."/>
            <person name="Johnson J."/>
            <person name="Jones C.D."/>
            <person name="Jordan W.C."/>
            <person name="Karpen G.H."/>
            <person name="Kataoka E."/>
            <person name="Keightley P.D."/>
            <person name="Kheradpour P."/>
            <person name="Kirkness E.F."/>
            <person name="Koerich L.B."/>
            <person name="Kristiansen K."/>
            <person name="Kudrna D."/>
            <person name="Kulathinal R.J."/>
            <person name="Kumar S."/>
            <person name="Kwok R."/>
            <person name="Lander E."/>
            <person name="Langley C.H."/>
            <person name="Lapoint R."/>
            <person name="Lazzaro B.P."/>
            <person name="Lee S.J."/>
            <person name="Levesque L."/>
            <person name="Li R."/>
            <person name="Lin C.F."/>
            <person name="Lin M.F."/>
            <person name="Lindblad-Toh K."/>
            <person name="Llopart A."/>
            <person name="Long M."/>
            <person name="Low L."/>
            <person name="Lozovsky E."/>
            <person name="Lu J."/>
            <person name="Luo M."/>
            <person name="Machado C.A."/>
            <person name="Makalowski W."/>
            <person name="Marzo M."/>
            <person name="Matsuda M."/>
            <person name="Matzkin L."/>
            <person name="McAllister B."/>
            <person name="McBride C.S."/>
            <person name="McKernan B."/>
            <person name="McKernan K."/>
            <person name="Mendez-Lago M."/>
            <person name="Minx P."/>
            <person name="Mollenhauer M.U."/>
            <person name="Montooth K."/>
            <person name="Mount S.M."/>
            <person name="Mu X."/>
            <person name="Myers E."/>
            <person name="Negre B."/>
            <person name="Newfeld S."/>
            <person name="Nielsen R."/>
            <person name="Noor M.A."/>
            <person name="O'Grady P."/>
            <person name="Pachter L."/>
            <person name="Papaceit M."/>
            <person name="Parisi M.J."/>
            <person name="Parisi M."/>
            <person name="Parts L."/>
            <person name="Pedersen J.S."/>
            <person name="Pesole G."/>
            <person name="Phillippy A.M."/>
            <person name="Ponting C.P."/>
            <person name="Pop M."/>
            <person name="Porcelli D."/>
            <person name="Powell J.R."/>
            <person name="Prohaska S."/>
            <person name="Pruitt K."/>
            <person name="Puig M."/>
            <person name="Quesneville H."/>
            <person name="Ram K.R."/>
            <person name="Rand D."/>
            <person name="Rasmussen M.D."/>
            <person name="Reed L.K."/>
            <person name="Reenan R."/>
            <person name="Reily A."/>
            <person name="Remington K.A."/>
            <person name="Rieger T.T."/>
            <person name="Ritchie M.G."/>
            <person name="Robin C."/>
            <person name="Rogers Y.H."/>
            <person name="Rohde C."/>
            <person name="Rozas J."/>
            <person name="Rubenfield M.J."/>
            <person name="Ruiz A."/>
            <person name="Russo S."/>
            <person name="Salzberg S.L."/>
            <person name="Sanchez-Gracia A."/>
            <person name="Saranga D.J."/>
            <person name="Sato H."/>
            <person name="Schaeffer S.W."/>
            <person name="Schatz M.C."/>
            <person name="Schlenke T."/>
            <person name="Schwartz R."/>
            <person name="Segarra C."/>
            <person name="Singh R.S."/>
            <person name="Sirot L."/>
            <person name="Sirota M."/>
            <person name="Sisneros N.B."/>
            <person name="Smith C.D."/>
            <person name="Smith T.F."/>
            <person name="Spieth J."/>
            <person name="Stage D.E."/>
            <person name="Stark A."/>
            <person name="Stephan W."/>
            <person name="Strausberg R.L."/>
            <person name="Strempel S."/>
            <person name="Sturgill D."/>
            <person name="Sutton G."/>
            <person name="Sutton G.G."/>
            <person name="Tao W."/>
            <person name="Teichmann S."/>
            <person name="Tobari Y.N."/>
            <person name="Tomimura Y."/>
            <person name="Tsolas J.M."/>
            <person name="Valente V.L."/>
            <person name="Venter E."/>
            <person name="Venter J.C."/>
            <person name="Vicario S."/>
            <person name="Vieira F.G."/>
            <person name="Vilella A.J."/>
            <person name="Villasante A."/>
            <person name="Walenz B."/>
            <person name="Wang J."/>
            <person name="Wasserman M."/>
            <person name="Watts T."/>
            <person name="Wilson D."/>
            <person name="Wilson R.K."/>
            <person name="Wing R.A."/>
            <person name="Wolfner M.F."/>
            <person name="Wong A."/>
            <person name="Wong G.K."/>
            <person name="Wu C.I."/>
            <person name="Wu G."/>
            <person name="Yamamoto D."/>
            <person name="Yang H.P."/>
            <person name="Yang S.P."/>
            <person name="Yorke J.A."/>
            <person name="Yoshida K."/>
            <person name="Zdobnov E."/>
            <person name="Zhang P."/>
            <person name="Zhang Y."/>
            <person name="Zimin A.V."/>
            <person name="Baldwin J."/>
            <person name="Abdouelleil A."/>
            <person name="Abdulkadir J."/>
            <person name="Abebe A."/>
            <person name="Abera B."/>
            <person name="Abreu J."/>
            <person name="Acer S.C."/>
            <person name="Aftuck L."/>
            <person name="Alexander A."/>
            <person name="An P."/>
            <person name="Anderson E."/>
            <person name="Anderson S."/>
            <person name="Arachi H."/>
            <person name="Azer M."/>
            <person name="Bachantsang P."/>
            <person name="Barry A."/>
            <person name="Bayul T."/>
            <person name="Berlin A."/>
            <person name="Bessette D."/>
            <person name="Bloom T."/>
            <person name="Blye J."/>
            <person name="Boguslavskiy L."/>
            <person name="Bonnet C."/>
            <person name="Boukhgalter B."/>
            <person name="Bourzgui I."/>
            <person name="Brown A."/>
            <person name="Cahill P."/>
            <person name="Channer S."/>
            <person name="Cheshatsang Y."/>
            <person name="Chuda L."/>
            <person name="Citroen M."/>
            <person name="Collymore A."/>
            <person name="Cooke P."/>
            <person name="Costello M."/>
            <person name="D'Aco K."/>
            <person name="Daza R."/>
            <person name="De Haan G."/>
            <person name="DeGray S."/>
            <person name="DeMaso C."/>
            <person name="Dhargay N."/>
            <person name="Dooley K."/>
            <person name="Dooley E."/>
            <person name="Doricent M."/>
            <person name="Dorje P."/>
            <person name="Dorjee K."/>
            <person name="Dupes A."/>
            <person name="Elong R."/>
            <person name="Falk J."/>
            <person name="Farina A."/>
            <person name="Faro S."/>
            <person name="Ferguson D."/>
            <person name="Fisher S."/>
            <person name="Foley C.D."/>
            <person name="Franke A."/>
            <person name="Friedrich D."/>
            <person name="Gadbois L."/>
            <person name="Gearin G."/>
            <person name="Gearin C.R."/>
            <person name="Giannoukos G."/>
            <person name="Goode T."/>
            <person name="Graham J."/>
            <person name="Grandbois E."/>
            <person name="Grewal S."/>
            <person name="Gyaltsen K."/>
            <person name="Hafez N."/>
            <person name="Hagos B."/>
            <person name="Hall J."/>
            <person name="Henson C."/>
            <person name="Hollinger A."/>
            <person name="Honan T."/>
            <person name="Huard M.D."/>
            <person name="Hughes L."/>
            <person name="Hurhula B."/>
            <person name="Husby M.E."/>
            <person name="Kamat A."/>
            <person name="Kanga B."/>
            <person name="Kashin S."/>
            <person name="Khazanovich D."/>
            <person name="Kisner P."/>
            <person name="Lance K."/>
            <person name="Lara M."/>
            <person name="Lee W."/>
            <person name="Lennon N."/>
            <person name="Letendre F."/>
            <person name="LeVine R."/>
            <person name="Lipovsky A."/>
            <person name="Liu X."/>
            <person name="Liu J."/>
            <person name="Liu S."/>
            <person name="Lokyitsang T."/>
            <person name="Lokyitsang Y."/>
            <person name="Lubonja R."/>
            <person name="Lui A."/>
            <person name="MacDonald P."/>
            <person name="Magnisalis V."/>
            <person name="Maru K."/>
            <person name="Matthews C."/>
            <person name="McCusker W."/>
            <person name="McDonough S."/>
            <person name="Mehta T."/>
            <person name="Meldrim J."/>
            <person name="Meneus L."/>
            <person name="Mihai O."/>
            <person name="Mihalev A."/>
            <person name="Mihova T."/>
            <person name="Mittelman R."/>
            <person name="Mlenga V."/>
            <person name="Montmayeur A."/>
            <person name="Mulrain L."/>
            <person name="Navidi A."/>
            <person name="Naylor J."/>
            <person name="Negash T."/>
            <person name="Nguyen T."/>
            <person name="Nguyen N."/>
            <person name="Nicol R."/>
            <person name="Norbu C."/>
            <person name="Norbu N."/>
            <person name="Novod N."/>
            <person name="O'Neill B."/>
            <person name="Osman S."/>
            <person name="Markiewicz E."/>
            <person name="Oyono O.L."/>
            <person name="Patti C."/>
            <person name="Phunkhang P."/>
            <person name="Pierre F."/>
            <person name="Priest M."/>
            <person name="Raghuraman S."/>
            <person name="Rege F."/>
            <person name="Reyes R."/>
            <person name="Rise C."/>
            <person name="Rogov P."/>
            <person name="Ross K."/>
            <person name="Ryan E."/>
            <person name="Settipalli S."/>
            <person name="Shea T."/>
            <person name="Sherpa N."/>
            <person name="Shi L."/>
            <person name="Shih D."/>
            <person name="Sparrow T."/>
            <person name="Spaulding J."/>
            <person name="Stalker J."/>
            <person name="Stange-Thomann N."/>
            <person name="Stavropoulos S."/>
            <person name="Stone C."/>
            <person name="Strader C."/>
            <person name="Tesfaye S."/>
            <person name="Thomson T."/>
            <person name="Thoulutsang Y."/>
            <person name="Thoulutsang D."/>
            <person name="Topham K."/>
            <person name="Topping I."/>
            <person name="Tsamla T."/>
            <person name="Vassiliev H."/>
            <person name="Vo A."/>
            <person name="Wangchuk T."/>
            <person name="Wangdi T."/>
            <person name="Weiand M."/>
            <person name="Wilkinson J."/>
            <person name="Wilson A."/>
            <person name="Yadav S."/>
            <person name="Young G."/>
            <person name="Yu Q."/>
            <person name="Zembek L."/>
            <person name="Zhong D."/>
            <person name="Zimmer A."/>
            <person name="Zwirko Z."/>
            <person name="Jaffe D.B."/>
            <person name="Alvarez P."/>
            <person name="Brockman W."/>
            <person name="Butler J."/>
            <person name="Chin C."/>
            <person name="Gnerre S."/>
            <person name="Grabherr M."/>
            <person name="Kleber M."/>
            <person name="Mauceli E."/>
            <person name="MacCallum I."/>
        </authorList>
    </citation>
    <scope>NUCLEOTIDE SEQUENCE [LARGE SCALE GENOMIC DNA]</scope>
    <source>
        <strain evidence="5">white501</strain>
    </source>
</reference>
<organism evidence="4 5">
    <name type="scientific">Drosophila simulans</name>
    <name type="common">Fruit fly</name>
    <dbReference type="NCBI Taxonomy" id="7240"/>
    <lineage>
        <taxon>Eukaryota</taxon>
        <taxon>Metazoa</taxon>
        <taxon>Ecdysozoa</taxon>
        <taxon>Arthropoda</taxon>
        <taxon>Hexapoda</taxon>
        <taxon>Insecta</taxon>
        <taxon>Pterygota</taxon>
        <taxon>Neoptera</taxon>
        <taxon>Endopterygota</taxon>
        <taxon>Diptera</taxon>
        <taxon>Brachycera</taxon>
        <taxon>Muscomorpha</taxon>
        <taxon>Ephydroidea</taxon>
        <taxon>Drosophilidae</taxon>
        <taxon>Drosophila</taxon>
        <taxon>Sophophora</taxon>
    </lineage>
</organism>
<dbReference type="STRING" id="7240.B4NU71"/>
<evidence type="ECO:0000259" key="3">
    <source>
        <dbReference type="PROSITE" id="PS51939"/>
    </source>
</evidence>
<keyword evidence="5" id="KW-1185">Reference proteome</keyword>
<sequence length="104" mass="12011">MRQYPDIKYVDIKEGEQVALLRLGTPAAAEELVRQGNCPERQLKVLSGQQETLYWRKIEQDREAKLSKKVRVQQKRGREKVGKMLGKHIKFEDGDDEVQGAVMD</sequence>
<evidence type="ECO:0000313" key="4">
    <source>
        <dbReference type="EMBL" id="EDX16518.1"/>
    </source>
</evidence>
<feature type="domain" description="XRRM" evidence="3">
    <location>
        <begin position="1"/>
        <end position="87"/>
    </location>
</feature>
<dbReference type="HOGENOM" id="CLU_2252834_0_0_1"/>
<dbReference type="InterPro" id="IPR012677">
    <property type="entry name" value="Nucleotide-bd_a/b_plait_sf"/>
</dbReference>